<gene>
    <name evidence="1" type="ORF">BN1708_001079</name>
</gene>
<dbReference type="Proteomes" id="UP000044602">
    <property type="component" value="Unassembled WGS sequence"/>
</dbReference>
<dbReference type="EMBL" id="CVQH01022527">
    <property type="protein sequence ID" value="CRK33401.1"/>
    <property type="molecule type" value="Genomic_DNA"/>
</dbReference>
<evidence type="ECO:0000313" key="1">
    <source>
        <dbReference type="EMBL" id="CRK33401.1"/>
    </source>
</evidence>
<accession>A0A0G4MGM0</accession>
<proteinExistence type="predicted"/>
<reference evidence="2" key="1">
    <citation type="submission" date="2015-05" db="EMBL/GenBank/DDBJ databases">
        <authorList>
            <person name="Fogelqvist Johan"/>
        </authorList>
    </citation>
    <scope>NUCLEOTIDE SEQUENCE [LARGE SCALE GENOMIC DNA]</scope>
</reference>
<evidence type="ECO:0000313" key="2">
    <source>
        <dbReference type="Proteomes" id="UP000044602"/>
    </source>
</evidence>
<protein>
    <submittedName>
        <fullName evidence="1">Uncharacterized protein</fullName>
    </submittedName>
</protein>
<sequence length="112" mass="12232">MSQAAKQLERERFSQEAQVALATDGRYDLNLSDEWMSPSDRRLKGTDAFTSQVLDPYLYTSTASSEACMLTATVDWLAVAGSLLTWKGTRPNDGSGSCKETSCQVAENMAIP</sequence>
<feature type="non-terminal residue" evidence="1">
    <location>
        <position position="112"/>
    </location>
</feature>
<dbReference type="AlphaFoldDB" id="A0A0G4MGM0"/>
<name>A0A0G4MGM0_VERLO</name>
<organism evidence="1 2">
    <name type="scientific">Verticillium longisporum</name>
    <name type="common">Verticillium dahliae var. longisporum</name>
    <dbReference type="NCBI Taxonomy" id="100787"/>
    <lineage>
        <taxon>Eukaryota</taxon>
        <taxon>Fungi</taxon>
        <taxon>Dikarya</taxon>
        <taxon>Ascomycota</taxon>
        <taxon>Pezizomycotina</taxon>
        <taxon>Sordariomycetes</taxon>
        <taxon>Hypocreomycetidae</taxon>
        <taxon>Glomerellales</taxon>
        <taxon>Plectosphaerellaceae</taxon>
        <taxon>Verticillium</taxon>
    </lineage>
</organism>
<keyword evidence="2" id="KW-1185">Reference proteome</keyword>